<dbReference type="AlphaFoldDB" id="A0A917XUS1"/>
<dbReference type="GO" id="GO:0005886">
    <property type="term" value="C:plasma membrane"/>
    <property type="evidence" value="ECO:0007669"/>
    <property type="project" value="UniProtKB-SubCell"/>
</dbReference>
<dbReference type="GO" id="GO:0140359">
    <property type="term" value="F:ABC-type transporter activity"/>
    <property type="evidence" value="ECO:0007669"/>
    <property type="project" value="InterPro"/>
</dbReference>
<keyword evidence="1" id="KW-0472">Membrane</keyword>
<gene>
    <name evidence="2" type="ORF">GCM10011579_008990</name>
</gene>
<feature type="transmembrane region" description="Helical" evidence="1">
    <location>
        <begin position="116"/>
        <end position="141"/>
    </location>
</feature>
<protein>
    <submittedName>
        <fullName evidence="2">ABC transporter</fullName>
    </submittedName>
</protein>
<feature type="transmembrane region" description="Helical" evidence="1">
    <location>
        <begin position="232"/>
        <end position="256"/>
    </location>
</feature>
<organism evidence="2 3">
    <name type="scientific">Streptomyces albiflavescens</name>
    <dbReference type="NCBI Taxonomy" id="1623582"/>
    <lineage>
        <taxon>Bacteria</taxon>
        <taxon>Bacillati</taxon>
        <taxon>Actinomycetota</taxon>
        <taxon>Actinomycetes</taxon>
        <taxon>Kitasatosporales</taxon>
        <taxon>Streptomycetaceae</taxon>
        <taxon>Streptomyces</taxon>
    </lineage>
</organism>
<keyword evidence="1" id="KW-1133">Transmembrane helix</keyword>
<dbReference type="Proteomes" id="UP000600365">
    <property type="component" value="Unassembled WGS sequence"/>
</dbReference>
<accession>A0A917XUS1</accession>
<evidence type="ECO:0000313" key="2">
    <source>
        <dbReference type="EMBL" id="GGN52213.1"/>
    </source>
</evidence>
<proteinExistence type="predicted"/>
<name>A0A917XUS1_9ACTN</name>
<feature type="transmembrane region" description="Helical" evidence="1">
    <location>
        <begin position="190"/>
        <end position="212"/>
    </location>
</feature>
<comment type="caution">
    <text evidence="2">The sequence shown here is derived from an EMBL/GenBank/DDBJ whole genome shotgun (WGS) entry which is preliminary data.</text>
</comment>
<evidence type="ECO:0000313" key="3">
    <source>
        <dbReference type="Proteomes" id="UP000600365"/>
    </source>
</evidence>
<feature type="transmembrane region" description="Helical" evidence="1">
    <location>
        <begin position="40"/>
        <end position="60"/>
    </location>
</feature>
<feature type="transmembrane region" description="Helical" evidence="1">
    <location>
        <begin position="161"/>
        <end position="183"/>
    </location>
</feature>
<keyword evidence="1" id="KW-0812">Transmembrane</keyword>
<dbReference type="EMBL" id="BMMM01000001">
    <property type="protein sequence ID" value="GGN52213.1"/>
    <property type="molecule type" value="Genomic_DNA"/>
</dbReference>
<sequence length="261" mass="26550">MTDAAAQGLTKADTARAGLAVTFAPVLRSEWIKIRTLRSLLWGLAAVLLATAAFSALAGLDDSGDQDFDPLFSAFFGVSFGQIAAITFGAQAVSAEFQGGALRVSLAAVPDRMRWFAAKAVAIGVPALVVGLVTGGVSLIVGKAVLGTRANGLTWGEGLRAVVGCGIYLMLMALLAAGLAAVLRSGVATLSILIPFLLIVSFVVGGASGNVADFLPDKAGQVALHETWDGALGPWTGLAVTAAWAAAALTTGAWGLRRRDA</sequence>
<feature type="transmembrane region" description="Helical" evidence="1">
    <location>
        <begin position="72"/>
        <end position="95"/>
    </location>
</feature>
<reference evidence="2 3" key="1">
    <citation type="journal article" date="2014" name="Int. J. Syst. Evol. Microbiol.">
        <title>Complete genome sequence of Corynebacterium casei LMG S-19264T (=DSM 44701T), isolated from a smear-ripened cheese.</title>
        <authorList>
            <consortium name="US DOE Joint Genome Institute (JGI-PGF)"/>
            <person name="Walter F."/>
            <person name="Albersmeier A."/>
            <person name="Kalinowski J."/>
            <person name="Ruckert C."/>
        </authorList>
    </citation>
    <scope>NUCLEOTIDE SEQUENCE [LARGE SCALE GENOMIC DNA]</scope>
    <source>
        <strain evidence="2 3">CGMCC 4.7111</strain>
    </source>
</reference>
<keyword evidence="3" id="KW-1185">Reference proteome</keyword>
<evidence type="ECO:0000256" key="1">
    <source>
        <dbReference type="SAM" id="Phobius"/>
    </source>
</evidence>